<dbReference type="OrthoDB" id="1432662at2"/>
<dbReference type="InterPro" id="IPR052917">
    <property type="entry name" value="Stress-Dev_Protein"/>
</dbReference>
<dbReference type="AlphaFoldDB" id="A0A1H2A104"/>
<protein>
    <submittedName>
        <fullName evidence="2">General stress protein 26</fullName>
    </submittedName>
</protein>
<dbReference type="STRING" id="546871.SAMN04488543_4147"/>
<dbReference type="RefSeq" id="WP_091415672.1">
    <property type="nucleotide sequence ID" value="NZ_LT629749.1"/>
</dbReference>
<evidence type="ECO:0000259" key="1">
    <source>
        <dbReference type="Pfam" id="PF16242"/>
    </source>
</evidence>
<dbReference type="PANTHER" id="PTHR34818:SF1">
    <property type="entry name" value="PROTEIN BLI-3"/>
    <property type="match status" value="1"/>
</dbReference>
<sequence>MTSDPTPVQKIAELAKGIDFAMLTTVDETGAFVSRPMAQQDTDFDGNLWFLSSRDSRKVAHIAAHPRVGVALTSRDVWVSVNGTAEVVEDAGKAAELWSPQMEGWFPGGPEDPSVVVVKVTGETAEYWDTPGGLVASVLSLVKVKTTGERYHGNDNEVVEL</sequence>
<dbReference type="Gene3D" id="2.30.110.10">
    <property type="entry name" value="Electron Transport, Fmn-binding Protein, Chain A"/>
    <property type="match status" value="1"/>
</dbReference>
<proteinExistence type="predicted"/>
<dbReference type="PANTHER" id="PTHR34818">
    <property type="entry name" value="PROTEIN BLI-3"/>
    <property type="match status" value="1"/>
</dbReference>
<dbReference type="SUPFAM" id="SSF50475">
    <property type="entry name" value="FMN-binding split barrel"/>
    <property type="match status" value="1"/>
</dbReference>
<feature type="domain" description="General stress protein FMN-binding split barrel" evidence="1">
    <location>
        <begin position="8"/>
        <end position="151"/>
    </location>
</feature>
<dbReference type="InterPro" id="IPR012349">
    <property type="entry name" value="Split_barrel_FMN-bd"/>
</dbReference>
<gene>
    <name evidence="2" type="ORF">SAMN04488543_4147</name>
</gene>
<dbReference type="EMBL" id="LT629749">
    <property type="protein sequence ID" value="SDT39688.1"/>
    <property type="molecule type" value="Genomic_DNA"/>
</dbReference>
<keyword evidence="3" id="KW-1185">Reference proteome</keyword>
<evidence type="ECO:0000313" key="3">
    <source>
        <dbReference type="Proteomes" id="UP000199092"/>
    </source>
</evidence>
<accession>A0A1H2A104</accession>
<name>A0A1H2A104_9ACTN</name>
<dbReference type="Pfam" id="PF16242">
    <property type="entry name" value="Pyrid_ox_like"/>
    <property type="match status" value="1"/>
</dbReference>
<dbReference type="Proteomes" id="UP000199092">
    <property type="component" value="Chromosome I"/>
</dbReference>
<dbReference type="InterPro" id="IPR038725">
    <property type="entry name" value="YdaG_split_barrel_FMN-bd"/>
</dbReference>
<evidence type="ECO:0000313" key="2">
    <source>
        <dbReference type="EMBL" id="SDT39688.1"/>
    </source>
</evidence>
<organism evidence="2 3">
    <name type="scientific">Friedmanniella luteola</name>
    <dbReference type="NCBI Taxonomy" id="546871"/>
    <lineage>
        <taxon>Bacteria</taxon>
        <taxon>Bacillati</taxon>
        <taxon>Actinomycetota</taxon>
        <taxon>Actinomycetes</taxon>
        <taxon>Propionibacteriales</taxon>
        <taxon>Nocardioidaceae</taxon>
        <taxon>Friedmanniella</taxon>
    </lineage>
</organism>
<reference evidence="2 3" key="1">
    <citation type="submission" date="2016-10" db="EMBL/GenBank/DDBJ databases">
        <authorList>
            <person name="de Groot N.N."/>
        </authorList>
    </citation>
    <scope>NUCLEOTIDE SEQUENCE [LARGE SCALE GENOMIC DNA]</scope>
    <source>
        <strain evidence="2 3">DSM 21741</strain>
    </source>
</reference>